<evidence type="ECO:0000256" key="4">
    <source>
        <dbReference type="ARBA" id="ARBA00022989"/>
    </source>
</evidence>
<evidence type="ECO:0000256" key="1">
    <source>
        <dbReference type="ARBA" id="ARBA00004651"/>
    </source>
</evidence>
<feature type="transmembrane region" description="Helical" evidence="6">
    <location>
        <begin position="514"/>
        <end position="540"/>
    </location>
</feature>
<protein>
    <submittedName>
        <fullName evidence="8">Na+/H+ antiporter NhaC family protein</fullName>
    </submittedName>
</protein>
<feature type="transmembrane region" description="Helical" evidence="6">
    <location>
        <begin position="297"/>
        <end position="316"/>
    </location>
</feature>
<feature type="domain" description="Na+/H+ antiporter NhaC-like C-terminal" evidence="7">
    <location>
        <begin position="206"/>
        <end position="534"/>
    </location>
</feature>
<feature type="transmembrane region" description="Helical" evidence="6">
    <location>
        <begin position="235"/>
        <end position="255"/>
    </location>
</feature>
<accession>A0AAU7E7Q0</accession>
<keyword evidence="3 6" id="KW-0812">Transmembrane</keyword>
<dbReference type="RefSeq" id="WP_348518264.1">
    <property type="nucleotide sequence ID" value="NZ_CP155620.1"/>
</dbReference>
<organism evidence="8">
    <name type="scientific">Campylobacter sp. CCS1377</name>
    <dbReference type="NCBI Taxonomy" id="3158229"/>
    <lineage>
        <taxon>Bacteria</taxon>
        <taxon>Pseudomonadati</taxon>
        <taxon>Campylobacterota</taxon>
        <taxon>Epsilonproteobacteria</taxon>
        <taxon>Campylobacterales</taxon>
        <taxon>Campylobacteraceae</taxon>
        <taxon>Campylobacter</taxon>
    </lineage>
</organism>
<evidence type="ECO:0000313" key="8">
    <source>
        <dbReference type="EMBL" id="XBJ28712.1"/>
    </source>
</evidence>
<feature type="transmembrane region" description="Helical" evidence="6">
    <location>
        <begin position="546"/>
        <end position="565"/>
    </location>
</feature>
<reference evidence="8" key="1">
    <citation type="submission" date="2024-05" db="EMBL/GenBank/DDBJ databases">
        <title>Campylobacter coli isolated from environmental waters in Slovenia.</title>
        <authorList>
            <person name="Zautner A.E."/>
            <person name="Bunk B."/>
            <person name="Riedel T."/>
            <person name="Sproeer C."/>
        </authorList>
    </citation>
    <scope>NUCLEOTIDE SEQUENCE</scope>
    <source>
        <strain evidence="8">CCS1377</strain>
    </source>
</reference>
<feature type="transmembrane region" description="Helical" evidence="6">
    <location>
        <begin position="171"/>
        <end position="194"/>
    </location>
</feature>
<evidence type="ECO:0000256" key="6">
    <source>
        <dbReference type="SAM" id="Phobius"/>
    </source>
</evidence>
<name>A0AAU7E7Q0_9BACT</name>
<evidence type="ECO:0000256" key="2">
    <source>
        <dbReference type="ARBA" id="ARBA00022475"/>
    </source>
</evidence>
<dbReference type="EMBL" id="CP155620">
    <property type="protein sequence ID" value="XBJ28712.1"/>
    <property type="molecule type" value="Genomic_DNA"/>
</dbReference>
<feature type="transmembrane region" description="Helical" evidence="6">
    <location>
        <begin position="94"/>
        <end position="122"/>
    </location>
</feature>
<keyword evidence="5 6" id="KW-0472">Membrane</keyword>
<dbReference type="PANTHER" id="PTHR43478">
    <property type="entry name" value="NA+/H+ ANTIPORTER-RELATED"/>
    <property type="match status" value="1"/>
</dbReference>
<sequence length="571" mass="62360">MRILYFLLLPLVAFADPQTNAEIFGVFTLLPPLVAIVLAFITKDVILSLFIGVFTGSFMLALVDNNIYHAIIGGFTGLISKAVSSMANPSNAGIILQVLTIGGVVALITKTGGTKAVAIWLAKKAKQAKSSQFATWCMGCFVFFDDYANSLIVGPIMRPVTDKFKVSREKLAFIMDATAAPITGLAIISTWIGLEISLIRSGYDLIDPAIFAHLNIKHDEINAFEIFVQTLPYRFYNLFMLVFVLLTIYMGREFGPMLKAERRAREGLFSQGHEKIDNLEDKLLEPKEHIKLKASNAIIPLLILIVFSFIGFYFSGYNAIDDVVLKAQIDANPLGLFALRETFGKADASVVLFQAALLASIVAIMMGVARKIFTLKEAIVTWTHGWRTMIMTVVILLCAWSLSAVIKDLGTSRYLVDLFSDKTPIYLLPTAIFIFASIISFSTGTSYGTMGILMPLTIPLAAAVGVHHELNDMNLHHYIIINISGVLTGAIFGDHCSPISDTTILSSMGSKCDLLAHVSTQMPYALSVCVISILCGYLPVAFGFNVWLSLIFGVLVMATLLFAIGKKVDAC</sequence>
<feature type="transmembrane region" description="Helical" evidence="6">
    <location>
        <begin position="426"/>
        <end position="444"/>
    </location>
</feature>
<evidence type="ECO:0000256" key="5">
    <source>
        <dbReference type="ARBA" id="ARBA00023136"/>
    </source>
</evidence>
<proteinExistence type="predicted"/>
<keyword evidence="2" id="KW-1003">Cell membrane</keyword>
<gene>
    <name evidence="8" type="ORF">AAH949_06320</name>
</gene>
<feature type="transmembrane region" description="Helical" evidence="6">
    <location>
        <begin position="385"/>
        <end position="406"/>
    </location>
</feature>
<dbReference type="AlphaFoldDB" id="A0AAU7E7Q0"/>
<feature type="transmembrane region" description="Helical" evidence="6">
    <location>
        <begin position="45"/>
        <end position="63"/>
    </location>
</feature>
<dbReference type="GO" id="GO:0005886">
    <property type="term" value="C:plasma membrane"/>
    <property type="evidence" value="ECO:0007669"/>
    <property type="project" value="UniProtKB-SubCell"/>
</dbReference>
<keyword evidence="4 6" id="KW-1133">Transmembrane helix</keyword>
<dbReference type="InterPro" id="IPR018461">
    <property type="entry name" value="Na/H_Antiport_NhaC-like_C"/>
</dbReference>
<dbReference type="PANTHER" id="PTHR43478:SF1">
    <property type="entry name" value="NA+_H+ ANTIPORTER NHAC-LIKE C-TERMINAL DOMAIN-CONTAINING PROTEIN"/>
    <property type="match status" value="1"/>
</dbReference>
<evidence type="ECO:0000256" key="3">
    <source>
        <dbReference type="ARBA" id="ARBA00022692"/>
    </source>
</evidence>
<dbReference type="Pfam" id="PF03553">
    <property type="entry name" value="Na_H_antiporter"/>
    <property type="match status" value="1"/>
</dbReference>
<comment type="subcellular location">
    <subcellularLocation>
        <location evidence="1">Cell membrane</location>
        <topology evidence="1">Multi-pass membrane protein</topology>
    </subcellularLocation>
</comment>
<evidence type="ECO:0000259" key="7">
    <source>
        <dbReference type="Pfam" id="PF03553"/>
    </source>
</evidence>
<feature type="transmembrane region" description="Helical" evidence="6">
    <location>
        <begin position="351"/>
        <end position="373"/>
    </location>
</feature>